<dbReference type="EMBL" id="LEKV01000964">
    <property type="protein sequence ID" value="KVI10999.1"/>
    <property type="molecule type" value="Genomic_DNA"/>
</dbReference>
<sequence length="356" mass="41714">MVSLSRAFCLPFDNCATELESIAAACKSLLRSANRIHRLFLNLGSNAWCWRTLGTDLTDHRKKEECLEIGNYLGRRPIKGVGIQGHRRRLDTGIKAAEIEVEEIEAANLLILIADILEDDSIVKLCTPGRRSRSISPRRHRRRSRSPTPRRRRSRSSTPRRHKRQKSRSSSLSPIAKSPGIGSIECKIVGENLKKEEEDERKRRQHEAELKLMEEETAKRVEEAIRKKVEERLGSEEIRLEIQRQLEEGRKKVLSDVVAQLEKEKEAAEQARREKEELERLVEQNRKRIEEAQRREAMEQQRREEERYRELEELQRQKEEALRRKKQQEEEERAKQQKLLGKNKSRPKLSFALGSK</sequence>
<dbReference type="GO" id="GO:0005654">
    <property type="term" value="C:nucleoplasm"/>
    <property type="evidence" value="ECO:0007669"/>
    <property type="project" value="TreeGrafter"/>
</dbReference>
<feature type="compositionally biased region" description="Basic and acidic residues" evidence="1">
    <location>
        <begin position="292"/>
        <end position="322"/>
    </location>
</feature>
<dbReference type="OMA" id="DNCATEL"/>
<feature type="region of interest" description="Disordered" evidence="1">
    <location>
        <begin position="292"/>
        <end position="356"/>
    </location>
</feature>
<reference evidence="2 3" key="1">
    <citation type="journal article" date="2016" name="Sci. Rep.">
        <title>The genome sequence of the outbreeding globe artichoke constructed de novo incorporating a phase-aware low-pass sequencing strategy of F1 progeny.</title>
        <authorList>
            <person name="Scaglione D."/>
            <person name="Reyes-Chin-Wo S."/>
            <person name="Acquadro A."/>
            <person name="Froenicke L."/>
            <person name="Portis E."/>
            <person name="Beitel C."/>
            <person name="Tirone M."/>
            <person name="Mauro R."/>
            <person name="Lo Monaco A."/>
            <person name="Mauromicale G."/>
            <person name="Faccioli P."/>
            <person name="Cattivelli L."/>
            <person name="Rieseberg L."/>
            <person name="Michelmore R."/>
            <person name="Lanteri S."/>
        </authorList>
    </citation>
    <scope>NUCLEOTIDE SEQUENCE [LARGE SCALE GENOMIC DNA]</scope>
    <source>
        <strain evidence="2">2C</strain>
    </source>
</reference>
<evidence type="ECO:0000313" key="3">
    <source>
        <dbReference type="Proteomes" id="UP000243975"/>
    </source>
</evidence>
<dbReference type="GO" id="GO:0045296">
    <property type="term" value="F:cadherin binding"/>
    <property type="evidence" value="ECO:0007669"/>
    <property type="project" value="TreeGrafter"/>
</dbReference>
<evidence type="ECO:0000313" key="2">
    <source>
        <dbReference type="EMBL" id="KVI10999.1"/>
    </source>
</evidence>
<dbReference type="AlphaFoldDB" id="A0A103YKW2"/>
<evidence type="ECO:0008006" key="4">
    <source>
        <dbReference type="Google" id="ProtNLM"/>
    </source>
</evidence>
<comment type="caution">
    <text evidence="2">The sequence shown here is derived from an EMBL/GenBank/DDBJ whole genome shotgun (WGS) entry which is preliminary data.</text>
</comment>
<dbReference type="Proteomes" id="UP000243975">
    <property type="component" value="Unassembled WGS sequence"/>
</dbReference>
<accession>A0A103YKW2</accession>
<protein>
    <recommendedName>
        <fullName evidence="4">Arginine and glutamate-rich protein 1</fullName>
    </recommendedName>
</protein>
<evidence type="ECO:0000256" key="1">
    <source>
        <dbReference type="SAM" id="MobiDB-lite"/>
    </source>
</evidence>
<gene>
    <name evidence="2" type="ORF">Ccrd_010595</name>
</gene>
<proteinExistence type="predicted"/>
<dbReference type="InterPro" id="IPR033371">
    <property type="entry name" value="ARGLU1"/>
</dbReference>
<dbReference type="GO" id="GO:0005739">
    <property type="term" value="C:mitochondrion"/>
    <property type="evidence" value="ECO:0007669"/>
    <property type="project" value="TreeGrafter"/>
</dbReference>
<dbReference type="Pfam" id="PF15346">
    <property type="entry name" value="ARGLU"/>
    <property type="match status" value="1"/>
</dbReference>
<feature type="region of interest" description="Disordered" evidence="1">
    <location>
        <begin position="128"/>
        <end position="179"/>
    </location>
</feature>
<dbReference type="Gramene" id="KVI10999">
    <property type="protein sequence ID" value="KVI10999"/>
    <property type="gene ID" value="Ccrd_010595"/>
</dbReference>
<feature type="compositionally biased region" description="Basic residues" evidence="1">
    <location>
        <begin position="130"/>
        <end position="167"/>
    </location>
</feature>
<keyword evidence="3" id="KW-1185">Reference proteome</keyword>
<organism evidence="2 3">
    <name type="scientific">Cynara cardunculus var. scolymus</name>
    <name type="common">Globe artichoke</name>
    <name type="synonym">Cynara scolymus</name>
    <dbReference type="NCBI Taxonomy" id="59895"/>
    <lineage>
        <taxon>Eukaryota</taxon>
        <taxon>Viridiplantae</taxon>
        <taxon>Streptophyta</taxon>
        <taxon>Embryophyta</taxon>
        <taxon>Tracheophyta</taxon>
        <taxon>Spermatophyta</taxon>
        <taxon>Magnoliopsida</taxon>
        <taxon>eudicotyledons</taxon>
        <taxon>Gunneridae</taxon>
        <taxon>Pentapetalae</taxon>
        <taxon>asterids</taxon>
        <taxon>campanulids</taxon>
        <taxon>Asterales</taxon>
        <taxon>Asteraceae</taxon>
        <taxon>Carduoideae</taxon>
        <taxon>Cardueae</taxon>
        <taxon>Carduinae</taxon>
        <taxon>Cynara</taxon>
    </lineage>
</organism>
<name>A0A103YKW2_CYNCS</name>
<dbReference type="PANTHER" id="PTHR31711">
    <property type="entry name" value="ARGININE AND GLUTAMATE-RICH PROTEIN 1"/>
    <property type="match status" value="1"/>
</dbReference>
<dbReference type="PANTHER" id="PTHR31711:SF1">
    <property type="entry name" value="ARGININE AND GLUTAMATE-RICH PROTEIN 1"/>
    <property type="match status" value="1"/>
</dbReference>